<proteinExistence type="predicted"/>
<protein>
    <submittedName>
        <fullName evidence="2">Uncharacterized protein</fullName>
    </submittedName>
</protein>
<evidence type="ECO:0000313" key="3">
    <source>
        <dbReference type="Proteomes" id="UP000664203"/>
    </source>
</evidence>
<sequence length="232" mass="25350">MVCTLEKLPSTLEALLLNLLPHYGHTMHFSWMLRLSTISAILASLCILSSAIPTSFTPTRDTVNFELNADALSGPLGNLPALPRTQSISKRSALIGYSYHLWGNGWTSRSNTYLALVPVLPAAAKLSIFYARLVLLSYSFPPNLSASSPAIINGIPGQMVRYQFGGLELRFFSMTTLIPWSFVGTVVARLRENTKMGFTGLHNTVFTHETTGLMVFVTLTAVGVPVPGMWLT</sequence>
<dbReference type="EMBL" id="CAJPDR010000044">
    <property type="protein sequence ID" value="CAF9910648.1"/>
    <property type="molecule type" value="Genomic_DNA"/>
</dbReference>
<keyword evidence="3" id="KW-1185">Reference proteome</keyword>
<dbReference type="AlphaFoldDB" id="A0A8H3EUL6"/>
<gene>
    <name evidence="2" type="ORF">ALECFALPRED_006783</name>
</gene>
<keyword evidence="1" id="KW-1133">Transmembrane helix</keyword>
<reference evidence="2" key="1">
    <citation type="submission" date="2021-03" db="EMBL/GenBank/DDBJ databases">
        <authorList>
            <person name="Tagirdzhanova G."/>
        </authorList>
    </citation>
    <scope>NUCLEOTIDE SEQUENCE</scope>
</reference>
<keyword evidence="1" id="KW-0812">Transmembrane</keyword>
<keyword evidence="1" id="KW-0472">Membrane</keyword>
<evidence type="ECO:0000313" key="2">
    <source>
        <dbReference type="EMBL" id="CAF9910648.1"/>
    </source>
</evidence>
<feature type="transmembrane region" description="Helical" evidence="1">
    <location>
        <begin position="113"/>
        <end position="135"/>
    </location>
</feature>
<comment type="caution">
    <text evidence="2">The sequence shown here is derived from an EMBL/GenBank/DDBJ whole genome shotgun (WGS) entry which is preliminary data.</text>
</comment>
<organism evidence="2 3">
    <name type="scientific">Alectoria fallacina</name>
    <dbReference type="NCBI Taxonomy" id="1903189"/>
    <lineage>
        <taxon>Eukaryota</taxon>
        <taxon>Fungi</taxon>
        <taxon>Dikarya</taxon>
        <taxon>Ascomycota</taxon>
        <taxon>Pezizomycotina</taxon>
        <taxon>Lecanoromycetes</taxon>
        <taxon>OSLEUM clade</taxon>
        <taxon>Lecanoromycetidae</taxon>
        <taxon>Lecanorales</taxon>
        <taxon>Lecanorineae</taxon>
        <taxon>Parmeliaceae</taxon>
        <taxon>Alectoria</taxon>
    </lineage>
</organism>
<name>A0A8H3EUL6_9LECA</name>
<feature type="transmembrane region" description="Helical" evidence="1">
    <location>
        <begin position="211"/>
        <end position="231"/>
    </location>
</feature>
<dbReference type="OrthoDB" id="10433442at2759"/>
<feature type="transmembrane region" description="Helical" evidence="1">
    <location>
        <begin position="31"/>
        <end position="52"/>
    </location>
</feature>
<accession>A0A8H3EUL6</accession>
<dbReference type="Proteomes" id="UP000664203">
    <property type="component" value="Unassembled WGS sequence"/>
</dbReference>
<feature type="transmembrane region" description="Helical" evidence="1">
    <location>
        <begin position="171"/>
        <end position="190"/>
    </location>
</feature>
<evidence type="ECO:0000256" key="1">
    <source>
        <dbReference type="SAM" id="Phobius"/>
    </source>
</evidence>